<reference evidence="3 4" key="1">
    <citation type="submission" date="2020-08" db="EMBL/GenBank/DDBJ databases">
        <title>Sequencing the genomes of 1000 actinobacteria strains.</title>
        <authorList>
            <person name="Klenk H.-P."/>
        </authorList>
    </citation>
    <scope>NUCLEOTIDE SEQUENCE [LARGE SCALE GENOMIC DNA]</scope>
    <source>
        <strain evidence="3 4">DSM 45584</strain>
    </source>
</reference>
<keyword evidence="2" id="KW-0812">Transmembrane</keyword>
<comment type="caution">
    <text evidence="3">The sequence shown here is derived from an EMBL/GenBank/DDBJ whole genome shotgun (WGS) entry which is preliminary data.</text>
</comment>
<gene>
    <name evidence="3" type="ORF">BJ970_006636</name>
</gene>
<feature type="region of interest" description="Disordered" evidence="1">
    <location>
        <begin position="76"/>
        <end position="95"/>
    </location>
</feature>
<organism evidence="3 4">
    <name type="scientific">Saccharopolyspora phatthalungensis</name>
    <dbReference type="NCBI Taxonomy" id="664693"/>
    <lineage>
        <taxon>Bacteria</taxon>
        <taxon>Bacillati</taxon>
        <taxon>Actinomycetota</taxon>
        <taxon>Actinomycetes</taxon>
        <taxon>Pseudonocardiales</taxon>
        <taxon>Pseudonocardiaceae</taxon>
        <taxon>Saccharopolyspora</taxon>
    </lineage>
</organism>
<evidence type="ECO:0000256" key="2">
    <source>
        <dbReference type="SAM" id="Phobius"/>
    </source>
</evidence>
<dbReference type="AlphaFoldDB" id="A0A840QG18"/>
<dbReference type="GO" id="GO:0051301">
    <property type="term" value="P:cell division"/>
    <property type="evidence" value="ECO:0007669"/>
    <property type="project" value="UniProtKB-KW"/>
</dbReference>
<keyword evidence="2" id="KW-1133">Transmembrane helix</keyword>
<name>A0A840QG18_9PSEU</name>
<feature type="transmembrane region" description="Helical" evidence="2">
    <location>
        <begin position="12"/>
        <end position="34"/>
    </location>
</feature>
<evidence type="ECO:0000313" key="3">
    <source>
        <dbReference type="EMBL" id="MBB5159037.1"/>
    </source>
</evidence>
<sequence>MNPAASQVGVLWAVSVGVGFVVLLVVIVLVHLLLKSVRALDKRVDHVWSAAVGLFVHTLTAAPQLSSAARNVASFERDAQATTDPTVRTATGRGK</sequence>
<keyword evidence="3" id="KW-0131">Cell cycle</keyword>
<protein>
    <submittedName>
        <fullName evidence="3">Septal ring-binding cell division protein DamX</fullName>
    </submittedName>
</protein>
<dbReference type="RefSeq" id="WP_184731199.1">
    <property type="nucleotide sequence ID" value="NZ_JACHIW010000002.1"/>
</dbReference>
<keyword evidence="2" id="KW-0472">Membrane</keyword>
<feature type="compositionally biased region" description="Polar residues" evidence="1">
    <location>
        <begin position="80"/>
        <end position="89"/>
    </location>
</feature>
<evidence type="ECO:0000313" key="4">
    <source>
        <dbReference type="Proteomes" id="UP000584374"/>
    </source>
</evidence>
<proteinExistence type="predicted"/>
<evidence type="ECO:0000256" key="1">
    <source>
        <dbReference type="SAM" id="MobiDB-lite"/>
    </source>
</evidence>
<dbReference type="EMBL" id="JACHIW010000002">
    <property type="protein sequence ID" value="MBB5159037.1"/>
    <property type="molecule type" value="Genomic_DNA"/>
</dbReference>
<keyword evidence="4" id="KW-1185">Reference proteome</keyword>
<keyword evidence="3" id="KW-0132">Cell division</keyword>
<accession>A0A840QG18</accession>
<dbReference type="Proteomes" id="UP000584374">
    <property type="component" value="Unassembled WGS sequence"/>
</dbReference>